<dbReference type="Proteomes" id="UP001595843">
    <property type="component" value="Unassembled WGS sequence"/>
</dbReference>
<dbReference type="SUPFAM" id="SSF55594">
    <property type="entry name" value="HPr-like"/>
    <property type="match status" value="1"/>
</dbReference>
<sequence>MRKKRIFSVLGKPSVREVTRFVETARSFASHIMICHGKITANGKGLLGLISLFIGVEKGDRLILTAAGPDADRALEELVHLFQWVHYDL</sequence>
<dbReference type="InterPro" id="IPR000032">
    <property type="entry name" value="HPr-like"/>
</dbReference>
<reference evidence="3" key="1">
    <citation type="journal article" date="2019" name="Int. J. Syst. Evol. Microbiol.">
        <title>The Global Catalogue of Microorganisms (GCM) 10K type strain sequencing project: providing services to taxonomists for standard genome sequencing and annotation.</title>
        <authorList>
            <consortium name="The Broad Institute Genomics Platform"/>
            <consortium name="The Broad Institute Genome Sequencing Center for Infectious Disease"/>
            <person name="Wu L."/>
            <person name="Ma J."/>
        </authorList>
    </citation>
    <scope>NUCLEOTIDE SEQUENCE [LARGE SCALE GENOMIC DNA]</scope>
    <source>
        <strain evidence="3">IBRC-M 10813</strain>
    </source>
</reference>
<protein>
    <submittedName>
        <fullName evidence="2">HPr family phosphocarrier protein</fullName>
    </submittedName>
</protein>
<gene>
    <name evidence="2" type="ORF">ACFOUO_04270</name>
</gene>
<dbReference type="PROSITE" id="PS51350">
    <property type="entry name" value="PTS_HPR_DOM"/>
    <property type="match status" value="1"/>
</dbReference>
<dbReference type="RefSeq" id="WP_380702479.1">
    <property type="nucleotide sequence ID" value="NZ_JBHSAP010000007.1"/>
</dbReference>
<name>A0ABV8JJA5_9BACL</name>
<evidence type="ECO:0000313" key="3">
    <source>
        <dbReference type="Proteomes" id="UP001595843"/>
    </source>
</evidence>
<keyword evidence="3" id="KW-1185">Reference proteome</keyword>
<dbReference type="InterPro" id="IPR035895">
    <property type="entry name" value="HPr-like_sf"/>
</dbReference>
<proteinExistence type="predicted"/>
<feature type="domain" description="HPr" evidence="1">
    <location>
        <begin position="1"/>
        <end position="89"/>
    </location>
</feature>
<dbReference type="EMBL" id="JBHSAP010000007">
    <property type="protein sequence ID" value="MFC4076019.1"/>
    <property type="molecule type" value="Genomic_DNA"/>
</dbReference>
<evidence type="ECO:0000259" key="1">
    <source>
        <dbReference type="PROSITE" id="PS51350"/>
    </source>
</evidence>
<accession>A0ABV8JJA5</accession>
<organism evidence="2 3">
    <name type="scientific">Salinithrix halophila</name>
    <dbReference type="NCBI Taxonomy" id="1485204"/>
    <lineage>
        <taxon>Bacteria</taxon>
        <taxon>Bacillati</taxon>
        <taxon>Bacillota</taxon>
        <taxon>Bacilli</taxon>
        <taxon>Bacillales</taxon>
        <taxon>Thermoactinomycetaceae</taxon>
        <taxon>Salinithrix</taxon>
    </lineage>
</organism>
<comment type="caution">
    <text evidence="2">The sequence shown here is derived from an EMBL/GenBank/DDBJ whole genome shotgun (WGS) entry which is preliminary data.</text>
</comment>
<dbReference type="Pfam" id="PF00381">
    <property type="entry name" value="PTS-HPr"/>
    <property type="match status" value="1"/>
</dbReference>
<evidence type="ECO:0000313" key="2">
    <source>
        <dbReference type="EMBL" id="MFC4076019.1"/>
    </source>
</evidence>
<dbReference type="Gene3D" id="3.30.1340.10">
    <property type="entry name" value="HPr-like"/>
    <property type="match status" value="1"/>
</dbReference>